<proteinExistence type="predicted"/>
<dbReference type="Proteomes" id="UP000321612">
    <property type="component" value="Unassembled WGS sequence"/>
</dbReference>
<keyword evidence="2" id="KW-1185">Reference proteome</keyword>
<dbReference type="AlphaFoldDB" id="A0A5C8GJX5"/>
<organism evidence="1 2">
    <name type="scientific">Prevotella brunnea</name>
    <dbReference type="NCBI Taxonomy" id="2508867"/>
    <lineage>
        <taxon>Bacteria</taxon>
        <taxon>Pseudomonadati</taxon>
        <taxon>Bacteroidota</taxon>
        <taxon>Bacteroidia</taxon>
        <taxon>Bacteroidales</taxon>
        <taxon>Prevotellaceae</taxon>
        <taxon>Prevotella</taxon>
    </lineage>
</organism>
<evidence type="ECO:0000313" key="1">
    <source>
        <dbReference type="EMBL" id="TXJ62016.1"/>
    </source>
</evidence>
<comment type="caution">
    <text evidence="1">The sequence shown here is derived from an EMBL/GenBank/DDBJ whole genome shotgun (WGS) entry which is preliminary data.</text>
</comment>
<evidence type="ECO:0000313" key="2">
    <source>
        <dbReference type="Proteomes" id="UP000321612"/>
    </source>
</evidence>
<dbReference type="RefSeq" id="WP_130830690.1">
    <property type="nucleotide sequence ID" value="NZ_SDIK01000047.1"/>
</dbReference>
<protein>
    <submittedName>
        <fullName evidence="1">Uncharacterized protein</fullName>
    </submittedName>
</protein>
<gene>
    <name evidence="1" type="ORF">ETF27_06500</name>
</gene>
<reference evidence="2" key="1">
    <citation type="submission" date="2019-05" db="EMBL/GenBank/DDBJ databases">
        <title>Prevotella brunnea sp. nov., isolated from a wound of a patient.</title>
        <authorList>
            <person name="Buhl M."/>
        </authorList>
    </citation>
    <scope>NUCLEOTIDE SEQUENCE [LARGE SCALE GENOMIC DNA]</scope>
    <source>
        <strain evidence="2">A2672</strain>
    </source>
</reference>
<dbReference type="OrthoDB" id="1078201at2"/>
<name>A0A5C8GJX5_9BACT</name>
<sequence length="74" mass="8832">MDLVNLCSKLKKGTVYLKDDYEDIVLRIVVIDKSTHCFIKRRGRKEVEVDSTDKDIFESKMYGYEISKEEYEKF</sequence>
<dbReference type="EMBL" id="SDIK01000047">
    <property type="protein sequence ID" value="TXJ62016.1"/>
    <property type="molecule type" value="Genomic_DNA"/>
</dbReference>
<accession>A0A5C8GJX5</accession>